<dbReference type="PROSITE" id="PS51456">
    <property type="entry name" value="MYOSIN_MOTOR"/>
    <property type="match status" value="1"/>
</dbReference>
<evidence type="ECO:0000313" key="14">
    <source>
        <dbReference type="EMBL" id="KAJ8602497.1"/>
    </source>
</evidence>
<dbReference type="CDD" id="cd14473">
    <property type="entry name" value="FERM_B-lobe"/>
    <property type="match status" value="1"/>
</dbReference>
<evidence type="ECO:0000256" key="6">
    <source>
        <dbReference type="ARBA" id="ARBA00023175"/>
    </source>
</evidence>
<feature type="region of interest" description="Disordered" evidence="10">
    <location>
        <begin position="1514"/>
        <end position="1538"/>
    </location>
</feature>
<evidence type="ECO:0000256" key="10">
    <source>
        <dbReference type="SAM" id="MobiDB-lite"/>
    </source>
</evidence>
<dbReference type="GO" id="GO:0016459">
    <property type="term" value="C:myosin complex"/>
    <property type="evidence" value="ECO:0007669"/>
    <property type="project" value="UniProtKB-KW"/>
</dbReference>
<dbReference type="Proteomes" id="UP001230188">
    <property type="component" value="Unassembled WGS sequence"/>
</dbReference>
<dbReference type="Gene3D" id="3.40.850.10">
    <property type="entry name" value="Kinesin motor domain"/>
    <property type="match status" value="1"/>
</dbReference>
<keyword evidence="9" id="KW-0175">Coiled coil</keyword>
<evidence type="ECO:0000313" key="15">
    <source>
        <dbReference type="Proteomes" id="UP001230188"/>
    </source>
</evidence>
<dbReference type="Pfam" id="PF00063">
    <property type="entry name" value="Myosin_head"/>
    <property type="match status" value="1"/>
</dbReference>
<evidence type="ECO:0000259" key="11">
    <source>
        <dbReference type="PROSITE" id="PS50057"/>
    </source>
</evidence>
<sequence length="2082" mass="229659">MATRAPGSWVWMPDEADLFVPAKVLEAFKPGEEAKVQTEDGETHKIDGKMSKEMEVCDPQCLDASIENLIMVNDLNESSILHLLRARFKQNLVYSNVASILVAINPFKRLPLYTPEMMELYRDGSRGKPPHIFGIGIETYQAMMQERKDQSVVISGESGAGKSVATKLCLQFIADASARASGKSNKKEGEVGIEEQVLQTNPILESQGNAKTLRNNNSSRFGKLITVKFDKNGGVVGANIIDYLLEKSRVTFQAQGERNYHVFYMIIAGCKKDAALKERLHLTEAVDYHYLDQSGVTETPGFNDDFEYEDMVRSYGILNYSEEEHMAAFQIFAAVLHFSNVAFEPEPKAMEEDGSKIGNPETLKLCADLIGLDMDLLVKALTTKNVGNKSSIVVSYTPPQALATRDAMVKAIYGGLFTWSVAKCNTSMDQGAKHEFFSAMLDIFGFESFYHNSFEQLCINLCNEKLQFFFNEHIFKLEEEQYGAEGVVVPRSDFEDNGPTLEMLEKPRTGILSMIDEELSVPRGSDATLLSKVLKAYDKHKQFEKPNSKNCPREFSRLAFGVIHYAGLVMYDTTNFLDKNKDQLHPDVIAMLHSTSSDMLKKCIPPIPEKGGGKKKSKQMTLGGQFKNSLKELIDTLHTTEPHFVRCMKPNKEKVGDVFTSPMMLEQMRYSGLLEVCRIRKLGYPLRKEFTEFFKRYKTVVRSAKNIDELLDGLEKKNVLKEKMWAKGKTKVFMKSPQSVDLEIAREESLVDTAIVTQKYGRRYVVKKKMKMWRAELDKLKEAIATRELEKLDEALHATSELPGSGKHLKLVKDAEELLIRLQEEKRVEDLLAKAIEKHDKSSLTAAIDAAAKMSPPFEPANLADANAMLKKIEREAALLESLKDATARRDKATLDSLLHEADDLELGDDNEIVAQAHALFHRLAEEEEVTLSLEAAVHEADLPHLTAFINKASELGFEPPVLAEAKALQEKLQAQFEAKKAMQAASDARDMDALEAAIGKAQSTGLDPSSCEELAKAISIKDSIAKERAAVERVKQASSQRNLEAIAAAVAAAASIGIGEEVPAYAAVFQEAAAVTDALKKEAEVRKALVDASAAQDPAALSKALGEASSLGISGAEVEEAQRVMKDLGAKGAAAEKLQLAATSDSLEEVQAAVNEGLSSGLSPASPEMVAAKARIDRLKEEAMFIQVLEKTTASGEGGGDALDKISTLIAEGTKMGIANKYAESFAKAKKRQEELQNASTLYAATKACRESRDAQTLRAAVASAESKGVTDLAEAKALLADLDAEEAILSQIELALKTKDLDELRSAYEAASGRSMTHDKVNQCKIALDREELVQKTNAIVKMDEDDFKNKAAEDPLDLEKSLNEALENAISLGLSREDIAKTTAKRDEIAALAELKRQVLAIIETLEVKQQSPSGITAEDLEPISKVVEDAKAAGMADKALEDASKAVDKARKQLQVQKQLSSALKSKDRKVLKAALDAAEDLELSLTFMDQVKKKMKSLDADYRAAQQKAMEDDVPTSEALHKDADGVAKARDERVKRAGNPKYRFQNFAGLRSVDDFARGILMRKRQVKDGMLKWSGSLVPRSLLELDPENNRVALQIHKCLLGYMGDKSMAFPATLAQDVLQKGLDPKTPAIRDEIYMQVMKQLTSNPTAESIARGWQMMCMCVATFPPSIDLENYVVNFLLAQREKRGAVRNYAKYCLRTLEGMLESGASGFAPSVDEIGTYKDRPPILATISLVDGMVLTEDLPITPDLNCAKVCEICAQFLELSDPRHVDTFGIFVYDLPRDEALGADPDADKPFADLERTPRPMRGDDFMGDIIVQKSRQKRSFKFVYKRKIFLPSQNGPSDDEMFSRLVYLQAEDDVINNGTIAVKDEEQALKLAAISLSVAMGDDFTNDPEDLLALEGPSVLDFLPPKFRSLDPDEVAKNLVALRGPLGVADVAGADEDAQTEFVNALQRTFVEEVCDLELYGSHLFYCHRIEYPSQPDVVADMPHDVAIAFSAAGMFVFDTHDDMEQLYSYGYADIYRWGGSSSVFSLYIWNAETESTFELKLSTAQAADMAGIILDYINAIMAAQGAD</sequence>
<evidence type="ECO:0000256" key="1">
    <source>
        <dbReference type="ARBA" id="ARBA00004496"/>
    </source>
</evidence>
<evidence type="ECO:0000256" key="9">
    <source>
        <dbReference type="SAM" id="Coils"/>
    </source>
</evidence>
<dbReference type="InterPro" id="IPR000857">
    <property type="entry name" value="MyTH4_dom"/>
</dbReference>
<feature type="region of interest" description="Actin-binding" evidence="8">
    <location>
        <begin position="630"/>
        <end position="652"/>
    </location>
</feature>
<comment type="subcellular location">
    <subcellularLocation>
        <location evidence="1">Cytoplasm</location>
    </subcellularLocation>
</comment>
<feature type="domain" description="FERM" evidence="11">
    <location>
        <begin position="1735"/>
        <end position="2079"/>
    </location>
</feature>
<dbReference type="GO" id="GO:0005737">
    <property type="term" value="C:cytoplasm"/>
    <property type="evidence" value="ECO:0007669"/>
    <property type="project" value="UniProtKB-SubCell"/>
</dbReference>
<dbReference type="Gene3D" id="1.20.5.4820">
    <property type="match status" value="1"/>
</dbReference>
<dbReference type="SUPFAM" id="SSF52540">
    <property type="entry name" value="P-loop containing nucleoside triphosphate hydrolases"/>
    <property type="match status" value="1"/>
</dbReference>
<feature type="binding site" evidence="8">
    <location>
        <begin position="156"/>
        <end position="163"/>
    </location>
    <ligand>
        <name>ATP</name>
        <dbReference type="ChEBI" id="CHEBI:30616"/>
    </ligand>
</feature>
<dbReference type="FunFam" id="1.10.10.820:FF:000001">
    <property type="entry name" value="Myosin heavy chain"/>
    <property type="match status" value="1"/>
</dbReference>
<feature type="domain" description="MyTH4" evidence="12">
    <location>
        <begin position="1580"/>
        <end position="1730"/>
    </location>
</feature>
<gene>
    <name evidence="14" type="ORF">CTAYLR_001247</name>
</gene>
<name>A0AAD7UDH2_9STRA</name>
<dbReference type="PANTHER" id="PTHR46049:SF5">
    <property type="entry name" value="PLECKSTRIN HOMOLOGY DOMAIN-CONTAINING FAMILY H MEMBER 3"/>
    <property type="match status" value="1"/>
</dbReference>
<evidence type="ECO:0000256" key="2">
    <source>
        <dbReference type="ARBA" id="ARBA00022490"/>
    </source>
</evidence>
<dbReference type="InterPro" id="IPR004009">
    <property type="entry name" value="SH3_Myosin"/>
</dbReference>
<evidence type="ECO:0000256" key="8">
    <source>
        <dbReference type="PROSITE-ProRule" id="PRU00782"/>
    </source>
</evidence>
<dbReference type="Gene3D" id="2.30.29.30">
    <property type="entry name" value="Pleckstrin-homology domain (PH domain)/Phosphotyrosine-binding domain (PTB)"/>
    <property type="match status" value="1"/>
</dbReference>
<evidence type="ECO:0000256" key="7">
    <source>
        <dbReference type="ARBA" id="ARBA00023203"/>
    </source>
</evidence>
<protein>
    <submittedName>
        <fullName evidence="14">Uncharacterized protein</fullName>
    </submittedName>
</protein>
<dbReference type="EMBL" id="JAQMWT010000379">
    <property type="protein sequence ID" value="KAJ8602497.1"/>
    <property type="molecule type" value="Genomic_DNA"/>
</dbReference>
<keyword evidence="4 8" id="KW-0067">ATP-binding</keyword>
<dbReference type="PRINTS" id="PR00193">
    <property type="entry name" value="MYOSINHEAVY"/>
</dbReference>
<comment type="similarity">
    <text evidence="8">Belongs to the TRAFAC class myosin-kinesin ATPase superfamily. Myosin family.</text>
</comment>
<feature type="coiled-coil region" evidence="9">
    <location>
        <begin position="863"/>
        <end position="890"/>
    </location>
</feature>
<dbReference type="PROSITE" id="PS51016">
    <property type="entry name" value="MYTH4"/>
    <property type="match status" value="1"/>
</dbReference>
<dbReference type="InterPro" id="IPR000299">
    <property type="entry name" value="FERM_domain"/>
</dbReference>
<dbReference type="SMART" id="SM00139">
    <property type="entry name" value="MyTH4"/>
    <property type="match status" value="1"/>
</dbReference>
<dbReference type="InterPro" id="IPR027417">
    <property type="entry name" value="P-loop_NTPase"/>
</dbReference>
<keyword evidence="6 8" id="KW-0505">Motor protein</keyword>
<evidence type="ECO:0000259" key="13">
    <source>
        <dbReference type="PROSITE" id="PS51456"/>
    </source>
</evidence>
<dbReference type="InterPro" id="IPR019748">
    <property type="entry name" value="FERM_central"/>
</dbReference>
<keyword evidence="3 8" id="KW-0547">Nucleotide-binding</keyword>
<proteinExistence type="inferred from homology"/>
<dbReference type="Pfam" id="PF02174">
    <property type="entry name" value="IRS"/>
    <property type="match status" value="1"/>
</dbReference>
<keyword evidence="2" id="KW-0963">Cytoplasm</keyword>
<feature type="compositionally biased region" description="Basic and acidic residues" evidence="10">
    <location>
        <begin position="1524"/>
        <end position="1538"/>
    </location>
</feature>
<feature type="domain" description="Myosin motor" evidence="13">
    <location>
        <begin position="64"/>
        <end position="747"/>
    </location>
</feature>
<accession>A0AAD7UDH2</accession>
<evidence type="ECO:0000259" key="12">
    <source>
        <dbReference type="PROSITE" id="PS51016"/>
    </source>
</evidence>
<dbReference type="GO" id="GO:0003774">
    <property type="term" value="F:cytoskeletal motor activity"/>
    <property type="evidence" value="ECO:0007669"/>
    <property type="project" value="UniProtKB-UniRule"/>
</dbReference>
<comment type="caution">
    <text evidence="14">The sequence shown here is derived from an EMBL/GenBank/DDBJ whole genome shotgun (WGS) entry which is preliminary data.</text>
</comment>
<dbReference type="Gene3D" id="1.20.58.530">
    <property type="match status" value="1"/>
</dbReference>
<dbReference type="InterPro" id="IPR051724">
    <property type="entry name" value="Actin_motor_Myosin"/>
</dbReference>
<dbReference type="GO" id="GO:0003779">
    <property type="term" value="F:actin binding"/>
    <property type="evidence" value="ECO:0007669"/>
    <property type="project" value="UniProtKB-KW"/>
</dbReference>
<dbReference type="GO" id="GO:0005524">
    <property type="term" value="F:ATP binding"/>
    <property type="evidence" value="ECO:0007669"/>
    <property type="project" value="UniProtKB-UniRule"/>
</dbReference>
<reference evidence="14" key="1">
    <citation type="submission" date="2023-01" db="EMBL/GenBank/DDBJ databases">
        <title>Metagenome sequencing of chrysophaentin producing Chrysophaeum taylorii.</title>
        <authorList>
            <person name="Davison J."/>
            <person name="Bewley C."/>
        </authorList>
    </citation>
    <scope>NUCLEOTIDE SEQUENCE</scope>
    <source>
        <strain evidence="14">NIES-1699</strain>
    </source>
</reference>
<dbReference type="Pfam" id="PF00373">
    <property type="entry name" value="FERM_M"/>
    <property type="match status" value="1"/>
</dbReference>
<keyword evidence="5 8" id="KW-0518">Myosin</keyword>
<keyword evidence="7 8" id="KW-0009">Actin-binding</keyword>
<dbReference type="Pfam" id="PF02736">
    <property type="entry name" value="Myosin_N"/>
    <property type="match status" value="1"/>
</dbReference>
<dbReference type="InterPro" id="IPR001609">
    <property type="entry name" value="Myosin_head_motor_dom-like"/>
</dbReference>
<dbReference type="PROSITE" id="PS50057">
    <property type="entry name" value="FERM_3"/>
    <property type="match status" value="1"/>
</dbReference>
<dbReference type="Gene3D" id="1.20.120.720">
    <property type="entry name" value="Myosin VI head, motor domain, U50 subdomain"/>
    <property type="match status" value="1"/>
</dbReference>
<dbReference type="CDD" id="cd00124">
    <property type="entry name" value="MYSc"/>
    <property type="match status" value="1"/>
</dbReference>
<dbReference type="PANTHER" id="PTHR46049">
    <property type="entry name" value="AGAP003327-PA"/>
    <property type="match status" value="1"/>
</dbReference>
<evidence type="ECO:0000256" key="5">
    <source>
        <dbReference type="ARBA" id="ARBA00023123"/>
    </source>
</evidence>
<dbReference type="Gene3D" id="1.10.10.820">
    <property type="match status" value="1"/>
</dbReference>
<evidence type="ECO:0000256" key="3">
    <source>
        <dbReference type="ARBA" id="ARBA00022741"/>
    </source>
</evidence>
<organism evidence="14 15">
    <name type="scientific">Chrysophaeum taylorii</name>
    <dbReference type="NCBI Taxonomy" id="2483200"/>
    <lineage>
        <taxon>Eukaryota</taxon>
        <taxon>Sar</taxon>
        <taxon>Stramenopiles</taxon>
        <taxon>Ochrophyta</taxon>
        <taxon>Pelagophyceae</taxon>
        <taxon>Pelagomonadales</taxon>
        <taxon>Pelagomonadaceae</taxon>
        <taxon>Chrysophaeum</taxon>
    </lineage>
</organism>
<dbReference type="InterPro" id="IPR014352">
    <property type="entry name" value="FERM/acyl-CoA-bd_prot_sf"/>
</dbReference>
<evidence type="ECO:0000256" key="4">
    <source>
        <dbReference type="ARBA" id="ARBA00022840"/>
    </source>
</evidence>
<dbReference type="InterPro" id="IPR036961">
    <property type="entry name" value="Kinesin_motor_dom_sf"/>
</dbReference>
<dbReference type="Pfam" id="PF00784">
    <property type="entry name" value="MyTH4"/>
    <property type="match status" value="1"/>
</dbReference>
<dbReference type="InterPro" id="IPR011993">
    <property type="entry name" value="PH-like_dom_sf"/>
</dbReference>
<dbReference type="Gene3D" id="1.25.40.530">
    <property type="entry name" value="MyTH4 domain"/>
    <property type="match status" value="1"/>
</dbReference>
<dbReference type="InterPro" id="IPR019749">
    <property type="entry name" value="Band_41_domain"/>
</dbReference>
<dbReference type="Gene3D" id="1.20.80.10">
    <property type="match status" value="1"/>
</dbReference>
<keyword evidence="15" id="KW-1185">Reference proteome</keyword>
<dbReference type="InterPro" id="IPR002404">
    <property type="entry name" value="IRS_PTB"/>
</dbReference>
<dbReference type="SMART" id="SM00242">
    <property type="entry name" value="MYSc"/>
    <property type="match status" value="1"/>
</dbReference>
<dbReference type="InterPro" id="IPR038185">
    <property type="entry name" value="MyTH4_dom_sf"/>
</dbReference>
<dbReference type="SMART" id="SM00295">
    <property type="entry name" value="B41"/>
    <property type="match status" value="1"/>
</dbReference>